<dbReference type="CDD" id="cd01412">
    <property type="entry name" value="SIRT5_Af1_CobB"/>
    <property type="match status" value="1"/>
</dbReference>
<feature type="binding site" evidence="4">
    <location>
        <position position="204"/>
    </location>
    <ligand>
        <name>Zn(2+)</name>
        <dbReference type="ChEBI" id="CHEBI:29105"/>
    </ligand>
</feature>
<dbReference type="Proteomes" id="UP000242519">
    <property type="component" value="Unassembled WGS sequence"/>
</dbReference>
<keyword evidence="4" id="KW-0479">Metal-binding</keyword>
<dbReference type="AlphaFoldDB" id="A0A218YRC8"/>
<comment type="caution">
    <text evidence="6">The sequence shown here is derived from an EMBL/GenBank/DDBJ whole genome shotgun (WGS) entry which is preliminary data.</text>
</comment>
<keyword evidence="7" id="KW-1185">Reference proteome</keyword>
<keyword evidence="2" id="KW-0808">Transferase</keyword>
<name>A0A218YRC8_9HELO</name>
<evidence type="ECO:0000259" key="5">
    <source>
        <dbReference type="PROSITE" id="PS50305"/>
    </source>
</evidence>
<dbReference type="GO" id="GO:0017136">
    <property type="term" value="F:histone deacetylase activity, NAD-dependent"/>
    <property type="evidence" value="ECO:0007669"/>
    <property type="project" value="TreeGrafter"/>
</dbReference>
<evidence type="ECO:0000256" key="2">
    <source>
        <dbReference type="ARBA" id="ARBA00022679"/>
    </source>
</evidence>
<dbReference type="InterPro" id="IPR027546">
    <property type="entry name" value="Sirtuin_class_III"/>
</dbReference>
<dbReference type="InterPro" id="IPR003000">
    <property type="entry name" value="Sirtuin"/>
</dbReference>
<dbReference type="PROSITE" id="PS50305">
    <property type="entry name" value="SIRTUIN"/>
    <property type="match status" value="1"/>
</dbReference>
<protein>
    <recommendedName>
        <fullName evidence="5">Deacetylase sirtuin-type domain-containing protein</fullName>
    </recommendedName>
</protein>
<dbReference type="PANTHER" id="PTHR11085:SF10">
    <property type="entry name" value="NAD-DEPENDENT PROTEIN DEACYLASE SIRTUIN-5, MITOCHONDRIAL-RELATED"/>
    <property type="match status" value="1"/>
</dbReference>
<dbReference type="STRING" id="503106.A0A218YRC8"/>
<dbReference type="EMBL" id="MZNU01000443">
    <property type="protein sequence ID" value="OWO97386.1"/>
    <property type="molecule type" value="Genomic_DNA"/>
</dbReference>
<reference evidence="6 7" key="1">
    <citation type="submission" date="2017-04" db="EMBL/GenBank/DDBJ databases">
        <title>Draft genome sequence of Marssonina coronaria NL1: causal agent of apple blotch.</title>
        <authorList>
            <person name="Cheng Q."/>
        </authorList>
    </citation>
    <scope>NUCLEOTIDE SEQUENCE [LARGE SCALE GENOMIC DNA]</scope>
    <source>
        <strain evidence="6 7">NL1</strain>
    </source>
</reference>
<feature type="binding site" evidence="4">
    <location>
        <position position="144"/>
    </location>
    <ligand>
        <name>Zn(2+)</name>
        <dbReference type="ChEBI" id="CHEBI:29105"/>
    </ligand>
</feature>
<sequence length="317" mass="34104">MATSTPPRNYTGPSTDAREFDELLKSSARALALCGAGLSAASGLGTFRGVGGMWRNHQAATLATPEAFQRDPGLVWLFYSYRRHMALQAQPNAGHAALAELSRKMPGFITLTQNVDGLSQRAGHPRDQLKLLHGSLFDIKCSGCDHAEQNNFDDPFHPLLAVDSAEDDRLVASPNTIKGRAAYLDPTVKTRNISPDDLPRCPECKAGLLRPGVVWFGESLPKDTLEEVEEWIDRDKVDLILVIGTTATVYPAAGYVSKARARGARVAVINMEGIGGELGAADNLSNSDFLFQGDASKILPEILRGVIGEIAVPIADI</sequence>
<dbReference type="Gene3D" id="3.30.1600.10">
    <property type="entry name" value="SIR2/SIRT2 'Small Domain"/>
    <property type="match status" value="1"/>
</dbReference>
<keyword evidence="4" id="KW-0862">Zinc</keyword>
<evidence type="ECO:0000313" key="7">
    <source>
        <dbReference type="Proteomes" id="UP000242519"/>
    </source>
</evidence>
<dbReference type="GO" id="GO:0036054">
    <property type="term" value="F:protein-malonyllysine demalonylase activity"/>
    <property type="evidence" value="ECO:0007669"/>
    <property type="project" value="InterPro"/>
</dbReference>
<dbReference type="GO" id="GO:0046872">
    <property type="term" value="F:metal ion binding"/>
    <property type="evidence" value="ECO:0007669"/>
    <property type="project" value="UniProtKB-KW"/>
</dbReference>
<dbReference type="SUPFAM" id="SSF52467">
    <property type="entry name" value="DHS-like NAD/FAD-binding domain"/>
    <property type="match status" value="1"/>
</dbReference>
<dbReference type="Pfam" id="PF02146">
    <property type="entry name" value="SIR2"/>
    <property type="match status" value="1"/>
</dbReference>
<dbReference type="PANTHER" id="PTHR11085">
    <property type="entry name" value="NAD-DEPENDENT PROTEIN DEACYLASE SIRTUIN-5, MITOCHONDRIAL-RELATED"/>
    <property type="match status" value="1"/>
</dbReference>
<dbReference type="GO" id="GO:0005634">
    <property type="term" value="C:nucleus"/>
    <property type="evidence" value="ECO:0007669"/>
    <property type="project" value="TreeGrafter"/>
</dbReference>
<comment type="similarity">
    <text evidence="1">Belongs to the sirtuin family. Class I subfamily.</text>
</comment>
<accession>A0A218YRC8</accession>
<evidence type="ECO:0000256" key="1">
    <source>
        <dbReference type="ARBA" id="ARBA00006924"/>
    </source>
</evidence>
<evidence type="ECO:0000256" key="3">
    <source>
        <dbReference type="ARBA" id="ARBA00023027"/>
    </source>
</evidence>
<feature type="active site" description="Proton acceptor" evidence="4">
    <location>
        <position position="133"/>
    </location>
</feature>
<dbReference type="InterPro" id="IPR026590">
    <property type="entry name" value="Ssirtuin_cat_dom"/>
</dbReference>
<dbReference type="InterPro" id="IPR026591">
    <property type="entry name" value="Sirtuin_cat_small_dom_sf"/>
</dbReference>
<organism evidence="6 7">
    <name type="scientific">Diplocarpon coronariae</name>
    <dbReference type="NCBI Taxonomy" id="2795749"/>
    <lineage>
        <taxon>Eukaryota</taxon>
        <taxon>Fungi</taxon>
        <taxon>Dikarya</taxon>
        <taxon>Ascomycota</taxon>
        <taxon>Pezizomycotina</taxon>
        <taxon>Leotiomycetes</taxon>
        <taxon>Helotiales</taxon>
        <taxon>Drepanopezizaceae</taxon>
        <taxon>Diplocarpon</taxon>
    </lineage>
</organism>
<evidence type="ECO:0000313" key="6">
    <source>
        <dbReference type="EMBL" id="OWO97386.1"/>
    </source>
</evidence>
<keyword evidence="3" id="KW-0520">NAD</keyword>
<evidence type="ECO:0000256" key="4">
    <source>
        <dbReference type="PROSITE-ProRule" id="PRU00236"/>
    </source>
</evidence>
<gene>
    <name evidence="6" type="ORF">B2J93_3086</name>
</gene>
<dbReference type="OrthoDB" id="424302at2759"/>
<dbReference type="InParanoid" id="A0A218YRC8"/>
<proteinExistence type="inferred from homology"/>
<dbReference type="InterPro" id="IPR050134">
    <property type="entry name" value="NAD-dep_sirtuin_deacylases"/>
</dbReference>
<feature type="binding site" evidence="4">
    <location>
        <position position="201"/>
    </location>
    <ligand>
        <name>Zn(2+)</name>
        <dbReference type="ChEBI" id="CHEBI:29105"/>
    </ligand>
</feature>
<dbReference type="GO" id="GO:0036055">
    <property type="term" value="F:protein-succinyllysine desuccinylase activity"/>
    <property type="evidence" value="ECO:0007669"/>
    <property type="project" value="InterPro"/>
</dbReference>
<feature type="domain" description="Deacetylase sirtuin-type" evidence="5">
    <location>
        <begin position="10"/>
        <end position="309"/>
    </location>
</feature>
<dbReference type="Gene3D" id="3.40.50.1220">
    <property type="entry name" value="TPP-binding domain"/>
    <property type="match status" value="1"/>
</dbReference>
<dbReference type="InterPro" id="IPR029035">
    <property type="entry name" value="DHS-like_NAD/FAD-binding_dom"/>
</dbReference>
<feature type="binding site" evidence="4">
    <location>
        <position position="141"/>
    </location>
    <ligand>
        <name>Zn(2+)</name>
        <dbReference type="ChEBI" id="CHEBI:29105"/>
    </ligand>
</feature>
<dbReference type="GO" id="GO:0070403">
    <property type="term" value="F:NAD+ binding"/>
    <property type="evidence" value="ECO:0007669"/>
    <property type="project" value="InterPro"/>
</dbReference>